<dbReference type="PANTHER" id="PTHR14949">
    <property type="entry name" value="EGF-LIKE-DOMAIN, MULTIPLE 7, 8"/>
    <property type="match status" value="1"/>
</dbReference>
<proteinExistence type="predicted"/>
<feature type="domain" description="EGF-like" evidence="4">
    <location>
        <begin position="763"/>
        <end position="774"/>
    </location>
</feature>
<dbReference type="AlphaFoldDB" id="A0A1Q9CSR5"/>
<reference evidence="5 6" key="1">
    <citation type="submission" date="2016-02" db="EMBL/GenBank/DDBJ databases">
        <title>Genome analysis of coral dinoflagellate symbionts highlights evolutionary adaptations to a symbiotic lifestyle.</title>
        <authorList>
            <person name="Aranda M."/>
            <person name="Li Y."/>
            <person name="Liew Y.J."/>
            <person name="Baumgarten S."/>
            <person name="Simakov O."/>
            <person name="Wilson M."/>
            <person name="Piel J."/>
            <person name="Ashoor H."/>
            <person name="Bougouffa S."/>
            <person name="Bajic V.B."/>
            <person name="Ryu T."/>
            <person name="Ravasi T."/>
            <person name="Bayer T."/>
            <person name="Micklem G."/>
            <person name="Kim H."/>
            <person name="Bhak J."/>
            <person name="Lajeunesse T.C."/>
            <person name="Voolstra C.R."/>
        </authorList>
    </citation>
    <scope>NUCLEOTIDE SEQUENCE [LARGE SCALE GENOMIC DNA]</scope>
    <source>
        <strain evidence="5 6">CCMP2467</strain>
    </source>
</reference>
<dbReference type="Proteomes" id="UP000186817">
    <property type="component" value="Unassembled WGS sequence"/>
</dbReference>
<dbReference type="PROSITE" id="PS00022">
    <property type="entry name" value="EGF_1"/>
    <property type="match status" value="1"/>
</dbReference>
<accession>A0A1Q9CSR5</accession>
<evidence type="ECO:0000313" key="5">
    <source>
        <dbReference type="EMBL" id="OLP85976.1"/>
    </source>
</evidence>
<comment type="caution">
    <text evidence="5">The sequence shown here is derived from an EMBL/GenBank/DDBJ whole genome shotgun (WGS) entry which is preliminary data.</text>
</comment>
<dbReference type="GO" id="GO:0005102">
    <property type="term" value="F:signaling receptor binding"/>
    <property type="evidence" value="ECO:0007669"/>
    <property type="project" value="TreeGrafter"/>
</dbReference>
<dbReference type="Gene3D" id="2.10.25.10">
    <property type="entry name" value="Laminin"/>
    <property type="match status" value="1"/>
</dbReference>
<organism evidence="5 6">
    <name type="scientific">Symbiodinium microadriaticum</name>
    <name type="common">Dinoflagellate</name>
    <name type="synonym">Zooxanthella microadriatica</name>
    <dbReference type="NCBI Taxonomy" id="2951"/>
    <lineage>
        <taxon>Eukaryota</taxon>
        <taxon>Sar</taxon>
        <taxon>Alveolata</taxon>
        <taxon>Dinophyceae</taxon>
        <taxon>Suessiales</taxon>
        <taxon>Symbiodiniaceae</taxon>
        <taxon>Symbiodinium</taxon>
    </lineage>
</organism>
<keyword evidence="6" id="KW-1185">Reference proteome</keyword>
<dbReference type="PANTHER" id="PTHR14949:SF56">
    <property type="entry name" value="EGF-LIKE-DOMAIN, MULTIPLE 7"/>
    <property type="match status" value="1"/>
</dbReference>
<dbReference type="GO" id="GO:0005576">
    <property type="term" value="C:extracellular region"/>
    <property type="evidence" value="ECO:0007669"/>
    <property type="project" value="TreeGrafter"/>
</dbReference>
<evidence type="ECO:0000256" key="2">
    <source>
        <dbReference type="ARBA" id="ARBA00023157"/>
    </source>
</evidence>
<dbReference type="InterPro" id="IPR050969">
    <property type="entry name" value="Dev_Signal_Modulators"/>
</dbReference>
<feature type="region of interest" description="Disordered" evidence="3">
    <location>
        <begin position="180"/>
        <end position="239"/>
    </location>
</feature>
<dbReference type="OrthoDB" id="6130531at2759"/>
<keyword evidence="2" id="KW-1015">Disulfide bond</keyword>
<evidence type="ECO:0000256" key="1">
    <source>
        <dbReference type="ARBA" id="ARBA00022729"/>
    </source>
</evidence>
<evidence type="ECO:0000256" key="3">
    <source>
        <dbReference type="SAM" id="MobiDB-lite"/>
    </source>
</evidence>
<name>A0A1Q9CSR5_SYMMI</name>
<sequence>MADESFEIESEVRSKYGAEGLKSFSDKCRDIEFANQQIEYMAARSVGLSMFARAPLIDFAQWEQQFGVLVETRQATQTRPFEETEWILRQVNKYGREKEEAASDWKQKLAGPWKRDYAGHGGKIRLWLPSKEYEEKGSSQFIQGASKEVSKSKKNPKEFELEAFRLHAVEAGFNHGHSFFGGVPMSTDDDDEQADGEPSSQAQQPVPQKRKAVADTLDASEDEADAGSANKKKPRKASNLPAARASFFESVSKQFLPKVASITSKVDEAKKVQEEEHASPKPESATDITTRKLYLDALAAAVKVATAWLDAAKLSAAVQEHNEACKDDVEKQVSVEKEESLSTQSSAWQWLLSNAGSAVRLERADFLRGREMMEKFVNNIPSCELDETKLDKQRLIWRRMFASLSQLDSSLKKCTGDVSKHVKALASSREREAKKLKDKEAKDAAAKHLSTVQERISKAKADGADMPGIFKMQVDDLAKVKTCKQDALTSDMDVTQPLVLEKGKHVGTWANTATCLQVLTNFGGRYKKVPNIEELGKVNQPFQAKAGKEPTELFFNELLKSVKPYLVDLSEVASAWTTTSWMFGLLPKRIFIQATPNCAAMLRTLQYGEVEIYLFPILHFVSALKTAGMTVPSSFSELEKAVEDLSSETWKQLSKDIGLTYHTLSKEQVLYVPTGYMTVERSSSSPMIYGARKSFFLVDAKSAVVSLYALCVELSSKDGKNVDKMNEVLGCLKSETYNGSACDERVCPVCQNNGTNLTAEWTCDCPITHQGERCEYLRCPGDCNNAGDCDKFTGVCACFDGYDAGLQIASSSRVFMRLVPITNAIELSLTWGLLGYDVDNKSAPDYDYNFDLFDPEVQVLGP</sequence>
<evidence type="ECO:0000313" key="6">
    <source>
        <dbReference type="Proteomes" id="UP000186817"/>
    </source>
</evidence>
<dbReference type="EMBL" id="LSRX01000943">
    <property type="protein sequence ID" value="OLP85976.1"/>
    <property type="molecule type" value="Genomic_DNA"/>
</dbReference>
<keyword evidence="1" id="KW-0732">Signal</keyword>
<evidence type="ECO:0000259" key="4">
    <source>
        <dbReference type="PROSITE" id="PS00022"/>
    </source>
</evidence>
<gene>
    <name evidence="5" type="primary">Tnr</name>
    <name evidence="5" type="ORF">AK812_SmicGene32973</name>
</gene>
<protein>
    <submittedName>
        <fullName evidence="5">Tenascin-R</fullName>
    </submittedName>
</protein>
<dbReference type="InterPro" id="IPR000742">
    <property type="entry name" value="EGF"/>
</dbReference>
<dbReference type="GO" id="GO:0009986">
    <property type="term" value="C:cell surface"/>
    <property type="evidence" value="ECO:0007669"/>
    <property type="project" value="TreeGrafter"/>
</dbReference>